<dbReference type="Pfam" id="PF00665">
    <property type="entry name" value="rve"/>
    <property type="match status" value="1"/>
</dbReference>
<evidence type="ECO:0000313" key="2">
    <source>
        <dbReference type="EMBL" id="WRP14970.1"/>
    </source>
</evidence>
<keyword evidence="3" id="KW-1185">Reference proteome</keyword>
<accession>A0ABZ1BQT2</accession>
<dbReference type="PROSITE" id="PS50994">
    <property type="entry name" value="INTEGRASE"/>
    <property type="match status" value="1"/>
</dbReference>
<protein>
    <submittedName>
        <fullName evidence="2">DDE-type integrase/transposase/recombinase</fullName>
    </submittedName>
</protein>
<dbReference type="Gene3D" id="3.30.420.10">
    <property type="entry name" value="Ribonuclease H-like superfamily/Ribonuclease H"/>
    <property type="match status" value="1"/>
</dbReference>
<dbReference type="InterPro" id="IPR036397">
    <property type="entry name" value="RNaseH_sf"/>
</dbReference>
<dbReference type="InterPro" id="IPR050900">
    <property type="entry name" value="Transposase_IS3/IS150/IS904"/>
</dbReference>
<evidence type="ECO:0000259" key="1">
    <source>
        <dbReference type="PROSITE" id="PS50994"/>
    </source>
</evidence>
<feature type="domain" description="Integrase catalytic" evidence="1">
    <location>
        <begin position="6"/>
        <end position="101"/>
    </location>
</feature>
<dbReference type="SUPFAM" id="SSF53098">
    <property type="entry name" value="Ribonuclease H-like"/>
    <property type="match status" value="1"/>
</dbReference>
<evidence type="ECO:0000313" key="3">
    <source>
        <dbReference type="Proteomes" id="UP001333102"/>
    </source>
</evidence>
<proteinExistence type="predicted"/>
<organism evidence="2 3">
    <name type="scientific">Geochorda subterranea</name>
    <dbReference type="NCBI Taxonomy" id="3109564"/>
    <lineage>
        <taxon>Bacteria</taxon>
        <taxon>Bacillati</taxon>
        <taxon>Bacillota</taxon>
        <taxon>Limnochordia</taxon>
        <taxon>Limnochordales</taxon>
        <taxon>Geochordaceae</taxon>
        <taxon>Geochorda</taxon>
    </lineage>
</organism>
<dbReference type="RefSeq" id="WP_324669359.1">
    <property type="nucleotide sequence ID" value="NZ_CP141614.1"/>
</dbReference>
<dbReference type="Proteomes" id="UP001333102">
    <property type="component" value="Chromosome"/>
</dbReference>
<sequence>MQRVFAADAPDRWWVADLTQHPTGEDWLHLATVIDAFSRRVVGWAMGERPTTELPTDALNMAFWNGRPAGGLVHHADHGAQYTDCHLRAHRGLLQPLPAPF</sequence>
<dbReference type="InterPro" id="IPR001584">
    <property type="entry name" value="Integrase_cat-core"/>
</dbReference>
<name>A0ABZ1BQT2_9FIRM</name>
<dbReference type="PANTHER" id="PTHR46889">
    <property type="entry name" value="TRANSPOSASE INSF FOR INSERTION SEQUENCE IS3B-RELATED"/>
    <property type="match status" value="1"/>
</dbReference>
<reference evidence="3" key="1">
    <citation type="submission" date="2023-12" db="EMBL/GenBank/DDBJ databases">
        <title>Novel isolates from deep terrestrial aquifers shed light on the physiology and ecology of the class Limnochordia.</title>
        <authorList>
            <person name="Karnachuk O.V."/>
            <person name="Lukina A.P."/>
            <person name="Avakyan M.R."/>
            <person name="Kadnikov V."/>
            <person name="Begmatov S."/>
            <person name="Beletsky A.V."/>
            <person name="Mardanov A.V."/>
            <person name="Ravin N.V."/>
        </authorList>
    </citation>
    <scope>NUCLEOTIDE SEQUENCE [LARGE SCALE GENOMIC DNA]</scope>
    <source>
        <strain evidence="3">LN</strain>
    </source>
</reference>
<dbReference type="PANTHER" id="PTHR46889:SF4">
    <property type="entry name" value="TRANSPOSASE INSO FOR INSERTION SEQUENCE ELEMENT IS911B-RELATED"/>
    <property type="match status" value="1"/>
</dbReference>
<gene>
    <name evidence="2" type="ORF">VLY81_02005</name>
</gene>
<dbReference type="EMBL" id="CP141614">
    <property type="protein sequence ID" value="WRP14970.1"/>
    <property type="molecule type" value="Genomic_DNA"/>
</dbReference>
<dbReference type="InterPro" id="IPR012337">
    <property type="entry name" value="RNaseH-like_sf"/>
</dbReference>